<reference evidence="2 3" key="1">
    <citation type="submission" date="2015-12" db="EMBL/GenBank/DDBJ databases">
        <title>Draft genome sequnece of Fervidicola ferrireducens strain Y170.</title>
        <authorList>
            <person name="Patel B.K."/>
        </authorList>
    </citation>
    <scope>NUCLEOTIDE SEQUENCE [LARGE SCALE GENOMIC DNA]</scope>
    <source>
        <strain evidence="2 3">Y170</strain>
    </source>
</reference>
<dbReference type="Gene3D" id="1.20.1500.10">
    <property type="entry name" value="YheA/YmcA-like"/>
    <property type="match status" value="1"/>
</dbReference>
<name>A0A140LDF4_9FIRM</name>
<protein>
    <recommendedName>
        <fullName evidence="1">UPF0342 protein AN618_03350</fullName>
    </recommendedName>
</protein>
<dbReference type="InterPro" id="IPR010368">
    <property type="entry name" value="Com_YlbF"/>
</dbReference>
<dbReference type="RefSeq" id="WP_066351271.1">
    <property type="nucleotide sequence ID" value="NZ_LOED01000002.1"/>
</dbReference>
<dbReference type="FunCoup" id="A0A140LDF4">
    <property type="interactions" value="11"/>
</dbReference>
<evidence type="ECO:0000313" key="3">
    <source>
        <dbReference type="Proteomes" id="UP000070427"/>
    </source>
</evidence>
<dbReference type="AlphaFoldDB" id="A0A140LDF4"/>
<dbReference type="InterPro" id="IPR023378">
    <property type="entry name" value="YheA/YmcA-like_dom_sf"/>
</dbReference>
<organism evidence="2 3">
    <name type="scientific">Fervidicola ferrireducens</name>
    <dbReference type="NCBI Taxonomy" id="520764"/>
    <lineage>
        <taxon>Bacteria</taxon>
        <taxon>Bacillati</taxon>
        <taxon>Bacillota</taxon>
        <taxon>Clostridia</taxon>
        <taxon>Thermosediminibacterales</taxon>
        <taxon>Thermosediminibacteraceae</taxon>
        <taxon>Fervidicola</taxon>
    </lineage>
</organism>
<dbReference type="OrthoDB" id="9811402at2"/>
<dbReference type="STRING" id="520764.AN618_03350"/>
<accession>A0A140LDF4</accession>
<evidence type="ECO:0000256" key="1">
    <source>
        <dbReference type="HAMAP-Rule" id="MF_01526"/>
    </source>
</evidence>
<proteinExistence type="inferred from homology"/>
<evidence type="ECO:0000313" key="2">
    <source>
        <dbReference type="EMBL" id="KXG78579.1"/>
    </source>
</evidence>
<comment type="similarity">
    <text evidence="1">Belongs to the UPF0342 family.</text>
</comment>
<comment type="caution">
    <text evidence="2">The sequence shown here is derived from an EMBL/GenBank/DDBJ whole genome shotgun (WGS) entry which is preliminary data.</text>
</comment>
<dbReference type="HAMAP" id="MF_01526">
    <property type="entry name" value="UPF0342"/>
    <property type="match status" value="1"/>
</dbReference>
<dbReference type="SUPFAM" id="SSF158622">
    <property type="entry name" value="YheA/YmcA-like"/>
    <property type="match status" value="1"/>
</dbReference>
<dbReference type="Pfam" id="PF06133">
    <property type="entry name" value="Com_YlbF"/>
    <property type="match status" value="1"/>
</dbReference>
<dbReference type="Proteomes" id="UP000070427">
    <property type="component" value="Unassembled WGS sequence"/>
</dbReference>
<gene>
    <name evidence="2" type="ORF">AN618_03350</name>
</gene>
<sequence>MNVYDAAHELARALSRSQEYLELKAATEELKKDSKAEEMLRDLKAKQLEVEALKLSGRPTEEAERQLQNLYDIVSHHSLIKKYLEAEQRFFILMSDIQKIIAKAVDLDLDGR</sequence>
<dbReference type="InParanoid" id="A0A140LDF4"/>
<dbReference type="EMBL" id="LOED01000002">
    <property type="protein sequence ID" value="KXG78579.1"/>
    <property type="molecule type" value="Genomic_DNA"/>
</dbReference>
<keyword evidence="3" id="KW-1185">Reference proteome</keyword>